<accession>A0A8J6AWL2</accession>
<dbReference type="SUPFAM" id="SSF48371">
    <property type="entry name" value="ARM repeat"/>
    <property type="match status" value="1"/>
</dbReference>
<feature type="region of interest" description="Disordered" evidence="3">
    <location>
        <begin position="334"/>
        <end position="368"/>
    </location>
</feature>
<dbReference type="AlphaFoldDB" id="A0A8J6AWL2"/>
<dbReference type="InterPro" id="IPR016024">
    <property type="entry name" value="ARM-type_fold"/>
</dbReference>
<evidence type="ECO:0000256" key="3">
    <source>
        <dbReference type="SAM" id="MobiDB-lite"/>
    </source>
</evidence>
<dbReference type="PANTHER" id="PTHR10648:SF1">
    <property type="entry name" value="SERINE_THREONINE-PROTEIN PHOSPHATASE 4 REGULATORY SUBUNIT 1"/>
    <property type="match status" value="1"/>
</dbReference>
<dbReference type="EMBL" id="JAHDYR010000015">
    <property type="protein sequence ID" value="KAG9394310.1"/>
    <property type="molecule type" value="Genomic_DNA"/>
</dbReference>
<dbReference type="InterPro" id="IPR051023">
    <property type="entry name" value="PP2A_Regulatory_Subunit_A"/>
</dbReference>
<dbReference type="PROSITE" id="PS50077">
    <property type="entry name" value="HEAT_REPEAT"/>
    <property type="match status" value="1"/>
</dbReference>
<evidence type="ECO:0000256" key="1">
    <source>
        <dbReference type="ARBA" id="ARBA00022737"/>
    </source>
</evidence>
<name>A0A8J6AWL2_9EUKA</name>
<dbReference type="GO" id="GO:0005737">
    <property type="term" value="C:cytoplasm"/>
    <property type="evidence" value="ECO:0007669"/>
    <property type="project" value="TreeGrafter"/>
</dbReference>
<evidence type="ECO:0000313" key="5">
    <source>
        <dbReference type="Proteomes" id="UP000717585"/>
    </source>
</evidence>
<dbReference type="Gene3D" id="1.25.10.10">
    <property type="entry name" value="Leucine-rich Repeat Variant"/>
    <property type="match status" value="2"/>
</dbReference>
<feature type="repeat" description="HEAT" evidence="2">
    <location>
        <begin position="207"/>
        <end position="245"/>
    </location>
</feature>
<dbReference type="InterPro" id="IPR021133">
    <property type="entry name" value="HEAT_type_2"/>
</dbReference>
<protein>
    <submittedName>
        <fullName evidence="4">HEAT repeat</fullName>
    </submittedName>
</protein>
<evidence type="ECO:0000313" key="4">
    <source>
        <dbReference type="EMBL" id="KAG9394310.1"/>
    </source>
</evidence>
<comment type="caution">
    <text evidence="4">The sequence shown here is derived from an EMBL/GenBank/DDBJ whole genome shotgun (WGS) entry which is preliminary data.</text>
</comment>
<evidence type="ECO:0000256" key="2">
    <source>
        <dbReference type="PROSITE-ProRule" id="PRU00103"/>
    </source>
</evidence>
<dbReference type="PANTHER" id="PTHR10648">
    <property type="entry name" value="SERINE/THREONINE-PROTEIN PHOSPHATASE PP2A 65 KDA REGULATORY SUBUNIT"/>
    <property type="match status" value="1"/>
</dbReference>
<organism evidence="4 5">
    <name type="scientific">Carpediemonas membranifera</name>
    <dbReference type="NCBI Taxonomy" id="201153"/>
    <lineage>
        <taxon>Eukaryota</taxon>
        <taxon>Metamonada</taxon>
        <taxon>Carpediemonas-like organisms</taxon>
        <taxon>Carpediemonas</taxon>
    </lineage>
</organism>
<gene>
    <name evidence="4" type="ORF">J8273_3944</name>
</gene>
<keyword evidence="5" id="KW-1185">Reference proteome</keyword>
<sequence length="685" mass="75023">MWDLLDGSQSLSVITNKLLPQIDNILNDDQNIPQYIALRIETLNNLPTLARILHENHGTAGYRTIVKRVLPVAAQPFLSVDRNVVNNAIHAIVRICPFLEHADLLRYMLCSVIPRAVEAGLSTSSDAPLAGKLNDQAMQSLAVAGLSLSAYLAPLLSPDEVYRYSFLLIKKVIQDMPQVCFDIKRVGVACLASVTPFLSQHMVDTEVMATFNTLTHDPQWLIRRIAIAALPTIAQAVSDDVVQDLASSFLALCGDDSEWVRKSTLIATPPFLRAFLPDQEYHDSSAVLGGTPRRSRVGLTSALTPPDIFVDIVSVLPWGKTHLIYDQSGVVVDVLPPPQPDDELDTLSHSPPPDSDASLTDYDSDTDSEYDETDLYLLTPRNNDGEATDNNCYPGHRAPACTKAAMDPELTLVSGEAAWLILQLFGPSAWPKLQPMVTAIAHHPTNWAVRIGVARHLHELATLLMDQTGPAYWWNLFELFITDVDELRQTTLTHAVAFFRAFKPGASVAGFPVHTLIPQVLSAVISDGDAWRCRTAAIRIVTDLCGVFPDLTDSLDMASTLVAACEDPIFSVRQAAAETIAQLAPQTGEPQIILQYDMLIQSLLRGGAADFYTGLEVLRAMDWDHEAFSRYAEMVYDRCMDADVGIRVKVAGFVGFVLERGGAVADEVTEGLRAEGSASIRRFLG</sequence>
<dbReference type="InterPro" id="IPR011989">
    <property type="entry name" value="ARM-like"/>
</dbReference>
<dbReference type="Proteomes" id="UP000717585">
    <property type="component" value="Unassembled WGS sequence"/>
</dbReference>
<reference evidence="4" key="1">
    <citation type="submission" date="2021-05" db="EMBL/GenBank/DDBJ databases">
        <title>A free-living protist that lacks canonical eukaryotic 1 DNA replication and segregation systems.</title>
        <authorList>
            <person name="Salas-Leiva D.E."/>
            <person name="Tromer E.C."/>
            <person name="Curtis B.A."/>
            <person name="Jerlstrom-Hultqvist J."/>
            <person name="Kolisko M."/>
            <person name="Yi Z."/>
            <person name="Salas-Leiva J.S."/>
            <person name="Gallot-Lavallee L."/>
            <person name="Kops G.J.P.L."/>
            <person name="Archibald J.M."/>
            <person name="Simpson A.G.B."/>
            <person name="Roger A.J."/>
        </authorList>
    </citation>
    <scope>NUCLEOTIDE SEQUENCE</scope>
    <source>
        <strain evidence="4">BICM</strain>
    </source>
</reference>
<keyword evidence="1" id="KW-0677">Repeat</keyword>
<proteinExistence type="predicted"/>
<dbReference type="GO" id="GO:0019888">
    <property type="term" value="F:protein phosphatase regulator activity"/>
    <property type="evidence" value="ECO:0007669"/>
    <property type="project" value="TreeGrafter"/>
</dbReference>